<dbReference type="InterPro" id="IPR001128">
    <property type="entry name" value="Cyt_P450"/>
</dbReference>
<evidence type="ECO:0000256" key="4">
    <source>
        <dbReference type="ARBA" id="ARBA00023004"/>
    </source>
</evidence>
<reference evidence="8" key="1">
    <citation type="submission" date="2023-10" db="EMBL/GenBank/DDBJ databases">
        <title>Genome assembly of Pristionchus species.</title>
        <authorList>
            <person name="Yoshida K."/>
            <person name="Sommer R.J."/>
        </authorList>
    </citation>
    <scope>NUCLEOTIDE SEQUENCE</scope>
    <source>
        <strain evidence="8">RS0144</strain>
    </source>
</reference>
<comment type="similarity">
    <text evidence="2 7">Belongs to the cytochrome P450 family.</text>
</comment>
<evidence type="ECO:0000256" key="2">
    <source>
        <dbReference type="ARBA" id="ARBA00010617"/>
    </source>
</evidence>
<dbReference type="Proteomes" id="UP001432027">
    <property type="component" value="Unassembled WGS sequence"/>
</dbReference>
<evidence type="ECO:0000313" key="9">
    <source>
        <dbReference type="Proteomes" id="UP001432027"/>
    </source>
</evidence>
<dbReference type="Pfam" id="PF00067">
    <property type="entry name" value="p450"/>
    <property type="match status" value="1"/>
</dbReference>
<dbReference type="Gene3D" id="1.10.630.10">
    <property type="entry name" value="Cytochrome P450"/>
    <property type="match status" value="1"/>
</dbReference>
<accession>A0AAV5UNS0</accession>
<keyword evidence="7" id="KW-0560">Oxidoreductase</keyword>
<dbReference type="AlphaFoldDB" id="A0AAV5UNS0"/>
<dbReference type="PANTHER" id="PTHR24291:SF194">
    <property type="entry name" value="CYTOCHROME P450 FAMILY"/>
    <property type="match status" value="1"/>
</dbReference>
<protein>
    <recommendedName>
        <fullName evidence="10">Cytochrome P450</fullName>
    </recommendedName>
</protein>
<evidence type="ECO:0000313" key="8">
    <source>
        <dbReference type="EMBL" id="GMT07808.1"/>
    </source>
</evidence>
<dbReference type="PROSITE" id="PS00086">
    <property type="entry name" value="CYTOCHROME_P450"/>
    <property type="match status" value="1"/>
</dbReference>
<dbReference type="SUPFAM" id="SSF48264">
    <property type="entry name" value="Cytochrome P450"/>
    <property type="match status" value="1"/>
</dbReference>
<evidence type="ECO:0000256" key="6">
    <source>
        <dbReference type="PIRSR" id="PIRSR602401-1"/>
    </source>
</evidence>
<evidence type="ECO:0000256" key="1">
    <source>
        <dbReference type="ARBA" id="ARBA00001971"/>
    </source>
</evidence>
<dbReference type="EMBL" id="BTSX01000006">
    <property type="protein sequence ID" value="GMT07808.1"/>
    <property type="molecule type" value="Genomic_DNA"/>
</dbReference>
<keyword evidence="4 6" id="KW-0408">Iron</keyword>
<dbReference type="GO" id="GO:0004497">
    <property type="term" value="F:monooxygenase activity"/>
    <property type="evidence" value="ECO:0007669"/>
    <property type="project" value="UniProtKB-KW"/>
</dbReference>
<sequence length="433" mass="49987">LLLVVVVLALCLIVPSLLQFLRIHWMASGLPGPRGLPIVGSIFELKEGSHVGLRWMMRESQKLREKGESIICFNIAGRIYTIPITARAAKVMVESHDITSKGRDYEFIKPWLGKGLLTASSEHWRNHRKIITPTFHFSRLNTYIGAFVEEAEVFVSIIKRQLEVEGDAYPLLKKCALDIICRTTFGYSFDMQNTPNHPYMMAVEGYNSYVQRYSSEIHMWFPPLWYLLHDRKVKELLEVLKEFTEEKIEERIRFRAEKACRGGNSFLDCLLNFHDSDLLSLQEVKDEVNTFVFAGHDTTSTTMAWLLWCLATNPDVQERLHRELDDVMEDCHEAMDVKLKNMPYLEMCIKETMRLYATAPFTERIAEADFDLDGYIIPAGSEIFLSPMLLHHNPDVYANDWEFDPSRFSPENVAARNHYDYLPFSGGPRNCIG</sequence>
<feature type="binding site" description="axial binding residue" evidence="6">
    <location>
        <position position="431"/>
    </location>
    <ligand>
        <name>heme</name>
        <dbReference type="ChEBI" id="CHEBI:30413"/>
    </ligand>
    <ligandPart>
        <name>Fe</name>
        <dbReference type="ChEBI" id="CHEBI:18248"/>
    </ligandPart>
</feature>
<dbReference type="InterPro" id="IPR050196">
    <property type="entry name" value="Cytochrome_P450_Monoox"/>
</dbReference>
<keyword evidence="9" id="KW-1185">Reference proteome</keyword>
<evidence type="ECO:0000256" key="5">
    <source>
        <dbReference type="ARBA" id="ARBA00023033"/>
    </source>
</evidence>
<dbReference type="PANTHER" id="PTHR24291">
    <property type="entry name" value="CYTOCHROME P450 FAMILY 4"/>
    <property type="match status" value="1"/>
</dbReference>
<evidence type="ECO:0008006" key="10">
    <source>
        <dbReference type="Google" id="ProtNLM"/>
    </source>
</evidence>
<dbReference type="PRINTS" id="PR00385">
    <property type="entry name" value="P450"/>
</dbReference>
<dbReference type="GO" id="GO:0005506">
    <property type="term" value="F:iron ion binding"/>
    <property type="evidence" value="ECO:0007669"/>
    <property type="project" value="InterPro"/>
</dbReference>
<keyword evidence="3 6" id="KW-0349">Heme</keyword>
<keyword evidence="5 7" id="KW-0503">Monooxygenase</keyword>
<dbReference type="InterPro" id="IPR002401">
    <property type="entry name" value="Cyt_P450_E_grp-I"/>
</dbReference>
<gene>
    <name evidence="8" type="ORF">PENTCL1PPCAC_29982</name>
</gene>
<evidence type="ECO:0000256" key="3">
    <source>
        <dbReference type="ARBA" id="ARBA00022617"/>
    </source>
</evidence>
<evidence type="ECO:0000256" key="7">
    <source>
        <dbReference type="RuleBase" id="RU000461"/>
    </source>
</evidence>
<organism evidence="8 9">
    <name type="scientific">Pristionchus entomophagus</name>
    <dbReference type="NCBI Taxonomy" id="358040"/>
    <lineage>
        <taxon>Eukaryota</taxon>
        <taxon>Metazoa</taxon>
        <taxon>Ecdysozoa</taxon>
        <taxon>Nematoda</taxon>
        <taxon>Chromadorea</taxon>
        <taxon>Rhabditida</taxon>
        <taxon>Rhabditina</taxon>
        <taxon>Diplogasteromorpha</taxon>
        <taxon>Diplogasteroidea</taxon>
        <taxon>Neodiplogasteridae</taxon>
        <taxon>Pristionchus</taxon>
    </lineage>
</organism>
<dbReference type="InterPro" id="IPR017972">
    <property type="entry name" value="Cyt_P450_CS"/>
</dbReference>
<feature type="non-terminal residue" evidence="8">
    <location>
        <position position="1"/>
    </location>
</feature>
<dbReference type="GO" id="GO:0020037">
    <property type="term" value="F:heme binding"/>
    <property type="evidence" value="ECO:0007669"/>
    <property type="project" value="InterPro"/>
</dbReference>
<comment type="caution">
    <text evidence="8">The sequence shown here is derived from an EMBL/GenBank/DDBJ whole genome shotgun (WGS) entry which is preliminary data.</text>
</comment>
<keyword evidence="6 7" id="KW-0479">Metal-binding</keyword>
<dbReference type="PRINTS" id="PR00463">
    <property type="entry name" value="EP450I"/>
</dbReference>
<proteinExistence type="inferred from homology"/>
<dbReference type="InterPro" id="IPR036396">
    <property type="entry name" value="Cyt_P450_sf"/>
</dbReference>
<dbReference type="GO" id="GO:0016705">
    <property type="term" value="F:oxidoreductase activity, acting on paired donors, with incorporation or reduction of molecular oxygen"/>
    <property type="evidence" value="ECO:0007669"/>
    <property type="project" value="InterPro"/>
</dbReference>
<name>A0AAV5UNS0_9BILA</name>
<comment type="cofactor">
    <cofactor evidence="1 6">
        <name>heme</name>
        <dbReference type="ChEBI" id="CHEBI:30413"/>
    </cofactor>
</comment>